<dbReference type="EMBL" id="LAZR01000940">
    <property type="protein sequence ID" value="KKN54170.1"/>
    <property type="molecule type" value="Genomic_DNA"/>
</dbReference>
<accession>A0A0F9RCA3</accession>
<comment type="caution">
    <text evidence="1">The sequence shown here is derived from an EMBL/GenBank/DDBJ whole genome shotgun (WGS) entry which is preliminary data.</text>
</comment>
<dbReference type="AlphaFoldDB" id="A0A0F9RCA3"/>
<protein>
    <submittedName>
        <fullName evidence="1">Uncharacterized protein</fullName>
    </submittedName>
</protein>
<organism evidence="1">
    <name type="scientific">marine sediment metagenome</name>
    <dbReference type="NCBI Taxonomy" id="412755"/>
    <lineage>
        <taxon>unclassified sequences</taxon>
        <taxon>metagenomes</taxon>
        <taxon>ecological metagenomes</taxon>
    </lineage>
</organism>
<evidence type="ECO:0000313" key="1">
    <source>
        <dbReference type="EMBL" id="KKN54170.1"/>
    </source>
</evidence>
<reference evidence="1" key="1">
    <citation type="journal article" date="2015" name="Nature">
        <title>Complex archaea that bridge the gap between prokaryotes and eukaryotes.</title>
        <authorList>
            <person name="Spang A."/>
            <person name="Saw J.H."/>
            <person name="Jorgensen S.L."/>
            <person name="Zaremba-Niedzwiedzka K."/>
            <person name="Martijn J."/>
            <person name="Lind A.E."/>
            <person name="van Eijk R."/>
            <person name="Schleper C."/>
            <person name="Guy L."/>
            <person name="Ettema T.J."/>
        </authorList>
    </citation>
    <scope>NUCLEOTIDE SEQUENCE</scope>
</reference>
<gene>
    <name evidence="1" type="ORF">LCGC14_0595190</name>
</gene>
<proteinExistence type="predicted"/>
<sequence>MVYQGELPPELSVQNIAAELQRSGLGQMGQDGQDPIDPDNVVGVVLLLSDIVRRFGGGAVDASGDPVLVAPGAASLRLDEAEATFPEVGIGATEDLTLESPSDREIVRIFDVVGDSPGSDFDVAIFEDQGRTRLNRIYLNTGNNLHFVDRLLEGQDYRDRESGPGEPNKIYVQVTNNDVAIQDITVRVKFRSEPTTF</sequence>
<name>A0A0F9RCA3_9ZZZZ</name>